<evidence type="ECO:0000313" key="3">
    <source>
        <dbReference type="EMBL" id="MBF1273066.1"/>
    </source>
</evidence>
<protein>
    <submittedName>
        <fullName evidence="3">DUF1828 domain-containing protein</fullName>
    </submittedName>
</protein>
<dbReference type="Pfam" id="PF08862">
    <property type="entry name" value="DUF1829"/>
    <property type="match status" value="1"/>
</dbReference>
<dbReference type="Proteomes" id="UP000775770">
    <property type="component" value="Unassembled WGS sequence"/>
</dbReference>
<accession>A0A930DKW0</accession>
<dbReference type="RefSeq" id="WP_304072032.1">
    <property type="nucleotide sequence ID" value="NZ_JABZRA010000086.1"/>
</dbReference>
<reference evidence="3" key="1">
    <citation type="submission" date="2020-04" db="EMBL/GenBank/DDBJ databases">
        <title>Deep metagenomics examines the oral microbiome during advanced dental caries in children, revealing novel taxa and co-occurrences with host molecules.</title>
        <authorList>
            <person name="Baker J.L."/>
            <person name="Morton J.T."/>
            <person name="Dinis M."/>
            <person name="Alvarez R."/>
            <person name="Tran N.C."/>
            <person name="Knight R."/>
            <person name="Edlund A."/>
        </authorList>
    </citation>
    <scope>NUCLEOTIDE SEQUENCE</scope>
    <source>
        <strain evidence="3">JCVI_38_bin.19</strain>
    </source>
</reference>
<feature type="domain" description="DUF1829" evidence="2">
    <location>
        <begin position="157"/>
        <end position="241"/>
    </location>
</feature>
<proteinExistence type="predicted"/>
<comment type="caution">
    <text evidence="3">The sequence shown here is derived from an EMBL/GenBank/DDBJ whole genome shotgun (WGS) entry which is preliminary data.</text>
</comment>
<evidence type="ECO:0000259" key="1">
    <source>
        <dbReference type="Pfam" id="PF08861"/>
    </source>
</evidence>
<dbReference type="InterPro" id="IPR014961">
    <property type="entry name" value="DUF1829"/>
</dbReference>
<gene>
    <name evidence="3" type="ORF">HXM90_06570</name>
</gene>
<evidence type="ECO:0000259" key="2">
    <source>
        <dbReference type="Pfam" id="PF08862"/>
    </source>
</evidence>
<dbReference type="EMBL" id="JABZRA010000086">
    <property type="protein sequence ID" value="MBF1273066.1"/>
    <property type="molecule type" value="Genomic_DNA"/>
</dbReference>
<name>A0A930DKW0_9FIRM</name>
<dbReference type="AlphaFoldDB" id="A0A930DKW0"/>
<evidence type="ECO:0000313" key="4">
    <source>
        <dbReference type="Proteomes" id="UP000775770"/>
    </source>
</evidence>
<dbReference type="InterPro" id="IPR014960">
    <property type="entry name" value="DUF1828"/>
</dbReference>
<feature type="domain" description="DUF1828" evidence="1">
    <location>
        <begin position="32"/>
        <end position="119"/>
    </location>
</feature>
<organism evidence="3 4">
    <name type="scientific">Oribacterium sinus</name>
    <dbReference type="NCBI Taxonomy" id="237576"/>
    <lineage>
        <taxon>Bacteria</taxon>
        <taxon>Bacillati</taxon>
        <taxon>Bacillota</taxon>
        <taxon>Clostridia</taxon>
        <taxon>Lachnospirales</taxon>
        <taxon>Lachnospiraceae</taxon>
        <taxon>Oribacterium</taxon>
    </lineage>
</organism>
<dbReference type="Pfam" id="PF08861">
    <property type="entry name" value="DUF1828"/>
    <property type="match status" value="1"/>
</dbReference>
<sequence length="252" mass="29558">MDIEKRIDEYLKWLKQEIRFYPLSNGYYELVTPFLDSANDYIQFYVKEENGYFLFTDDSWTLNNLEMSGIKLSEKRMAQIEQIATQFGVKINKLELTYKANLRNFPLGKMQFTQAMLRIGDMYLTSQSKVQTYFHEDVDDFFREKEIFASKNVSFTGKSSYPHTFDYMWSRTKTHPERVCNVISTPNKANFTSSIFSCSDTIGARRDSQCILIVNDEKKINEEELVAAQNYGIHVIKWSERESQNNLSMIAS</sequence>